<dbReference type="InterPro" id="IPR049326">
    <property type="entry name" value="Rhodopsin_dom_fungi"/>
</dbReference>
<comment type="similarity">
    <text evidence="5">Belongs to the SAT4 family.</text>
</comment>
<feature type="transmembrane region" description="Helical" evidence="7">
    <location>
        <begin position="89"/>
        <end position="111"/>
    </location>
</feature>
<dbReference type="InterPro" id="IPR052337">
    <property type="entry name" value="SAT4-like"/>
</dbReference>
<dbReference type="EMBL" id="JAUJFL010000007">
    <property type="protein sequence ID" value="KAK2599831.1"/>
    <property type="molecule type" value="Genomic_DNA"/>
</dbReference>
<dbReference type="Proteomes" id="UP001265746">
    <property type="component" value="Unassembled WGS sequence"/>
</dbReference>
<dbReference type="AlphaFoldDB" id="A0AAD9S5Q2"/>
<dbReference type="GO" id="GO:0016020">
    <property type="term" value="C:membrane"/>
    <property type="evidence" value="ECO:0007669"/>
    <property type="project" value="UniProtKB-SubCell"/>
</dbReference>
<feature type="transmembrane region" description="Helical" evidence="7">
    <location>
        <begin position="6"/>
        <end position="27"/>
    </location>
</feature>
<dbReference type="PANTHER" id="PTHR33048">
    <property type="entry name" value="PTH11-LIKE INTEGRAL MEMBRANE PROTEIN (AFU_ORTHOLOGUE AFUA_5G11245)"/>
    <property type="match status" value="1"/>
</dbReference>
<keyword evidence="4 7" id="KW-0472">Membrane</keyword>
<proteinExistence type="inferred from homology"/>
<feature type="transmembrane region" description="Helical" evidence="7">
    <location>
        <begin position="123"/>
        <end position="145"/>
    </location>
</feature>
<evidence type="ECO:0000256" key="6">
    <source>
        <dbReference type="SAM" id="MobiDB-lite"/>
    </source>
</evidence>
<sequence>MALPLGAVQVTVVSFITTPLAIITLFLRLWSRHLQNLSLGFHDYMAIVALILAAATVSVKAGFAAGLGIHLVDLMETDPSKFALHMKLFIPAQLLWAAANSCVKFSILSLYTTLFPTRIFCKICYGTMAVTTAYFIMVFLETFLLCKPVQYNWDKSIQGSCKGENTAYLVAGITNLVIDTFIVVLPMPQVFKLHMSLSRRVSVAAMFSLGALICVMSLLRVHWLATWDLTDLTYTETPGAIYSVLEPTLGVVNACLPTIKPAINRIFGPETLNWSRRDPDSKGSSNKTPVHTRDRKFGGSSKDNTVHDFERFDDDFPLNGIVVESHPAGTIVRGNNITVNKEFRLHTSTQTTV</sequence>
<feature type="transmembrane region" description="Helical" evidence="7">
    <location>
        <begin position="47"/>
        <end position="69"/>
    </location>
</feature>
<evidence type="ECO:0000256" key="7">
    <source>
        <dbReference type="SAM" id="Phobius"/>
    </source>
</evidence>
<evidence type="ECO:0000259" key="8">
    <source>
        <dbReference type="Pfam" id="PF20684"/>
    </source>
</evidence>
<accession>A0AAD9S5Q2</accession>
<feature type="transmembrane region" description="Helical" evidence="7">
    <location>
        <begin position="197"/>
        <end position="219"/>
    </location>
</feature>
<keyword evidence="10" id="KW-1185">Reference proteome</keyword>
<dbReference type="Pfam" id="PF20684">
    <property type="entry name" value="Fung_rhodopsin"/>
    <property type="match status" value="1"/>
</dbReference>
<evidence type="ECO:0000256" key="4">
    <source>
        <dbReference type="ARBA" id="ARBA00023136"/>
    </source>
</evidence>
<gene>
    <name evidence="9" type="ORF">N8I77_011554</name>
</gene>
<keyword evidence="2 7" id="KW-0812">Transmembrane</keyword>
<evidence type="ECO:0000256" key="2">
    <source>
        <dbReference type="ARBA" id="ARBA00022692"/>
    </source>
</evidence>
<protein>
    <recommendedName>
        <fullName evidence="8">Rhodopsin domain-containing protein</fullName>
    </recommendedName>
</protein>
<reference evidence="9" key="1">
    <citation type="submission" date="2023-06" db="EMBL/GenBank/DDBJ databases">
        <authorList>
            <person name="Noh H."/>
        </authorList>
    </citation>
    <scope>NUCLEOTIDE SEQUENCE</scope>
    <source>
        <strain evidence="9">DUCC20226</strain>
    </source>
</reference>
<feature type="domain" description="Rhodopsin" evidence="8">
    <location>
        <begin position="27"/>
        <end position="264"/>
    </location>
</feature>
<comment type="subcellular location">
    <subcellularLocation>
        <location evidence="1">Membrane</location>
        <topology evidence="1">Multi-pass membrane protein</topology>
    </subcellularLocation>
</comment>
<evidence type="ECO:0000313" key="9">
    <source>
        <dbReference type="EMBL" id="KAK2599831.1"/>
    </source>
</evidence>
<organism evidence="9 10">
    <name type="scientific">Phomopsis amygdali</name>
    <name type="common">Fusicoccum amygdali</name>
    <dbReference type="NCBI Taxonomy" id="1214568"/>
    <lineage>
        <taxon>Eukaryota</taxon>
        <taxon>Fungi</taxon>
        <taxon>Dikarya</taxon>
        <taxon>Ascomycota</taxon>
        <taxon>Pezizomycotina</taxon>
        <taxon>Sordariomycetes</taxon>
        <taxon>Sordariomycetidae</taxon>
        <taxon>Diaporthales</taxon>
        <taxon>Diaporthaceae</taxon>
        <taxon>Diaporthe</taxon>
    </lineage>
</organism>
<keyword evidence="3 7" id="KW-1133">Transmembrane helix</keyword>
<dbReference type="PANTHER" id="PTHR33048:SF57">
    <property type="entry name" value="INTEGRAL MEMBRANE PROTEIN-RELATED"/>
    <property type="match status" value="1"/>
</dbReference>
<feature type="region of interest" description="Disordered" evidence="6">
    <location>
        <begin position="274"/>
        <end position="302"/>
    </location>
</feature>
<comment type="caution">
    <text evidence="9">The sequence shown here is derived from an EMBL/GenBank/DDBJ whole genome shotgun (WGS) entry which is preliminary data.</text>
</comment>
<evidence type="ECO:0000256" key="1">
    <source>
        <dbReference type="ARBA" id="ARBA00004141"/>
    </source>
</evidence>
<feature type="transmembrane region" description="Helical" evidence="7">
    <location>
        <begin position="165"/>
        <end position="185"/>
    </location>
</feature>
<name>A0AAD9S5Q2_PHOAM</name>
<evidence type="ECO:0000256" key="3">
    <source>
        <dbReference type="ARBA" id="ARBA00022989"/>
    </source>
</evidence>
<evidence type="ECO:0000256" key="5">
    <source>
        <dbReference type="ARBA" id="ARBA00038359"/>
    </source>
</evidence>
<evidence type="ECO:0000313" key="10">
    <source>
        <dbReference type="Proteomes" id="UP001265746"/>
    </source>
</evidence>